<dbReference type="InterPro" id="IPR003961">
    <property type="entry name" value="FN3_dom"/>
</dbReference>
<keyword evidence="5" id="KW-1185">Reference proteome</keyword>
<dbReference type="Proteomes" id="UP001238334">
    <property type="component" value="Chromosome"/>
</dbReference>
<evidence type="ECO:0000313" key="4">
    <source>
        <dbReference type="EMBL" id="WIY25112.1"/>
    </source>
</evidence>
<dbReference type="EMBL" id="CP127247">
    <property type="protein sequence ID" value="WIY25112.1"/>
    <property type="molecule type" value="Genomic_DNA"/>
</dbReference>
<feature type="transmembrane region" description="Helical" evidence="1">
    <location>
        <begin position="58"/>
        <end position="80"/>
    </location>
</feature>
<dbReference type="Gene3D" id="2.60.40.10">
    <property type="entry name" value="Immunoglobulins"/>
    <property type="match status" value="1"/>
</dbReference>
<keyword evidence="2" id="KW-0732">Signal</keyword>
<name>A0A9Y2P2I6_9RHOB</name>
<keyword evidence="1" id="KW-0472">Membrane</keyword>
<sequence>MRRNLLFAALLGSTMLTPQRAEAGPVVGWIAGSLGVAAGSALATTAAYGLGASFAGTVIGGFVVKTVVAIGLSALAAQLVPTPSIPSPGARMVNFAQPVAYAEWVYGRSRKGGPLGFTGFSDGKRYYVAILAAHPIEGIVQHWLDERIVTLFSEADPAKSNIAESPIKGYGRITAFTGDPGQQADPGLNAAFAEIAAAHDFKGLSGAVLWAARPPQSSFTQIYPDGRQWAYAPVFDGKKDIYDPRDGLSRFTSNAALVFADWVVNVLGRDVDWAEVADEADASDVVALDSEGIPRKRWEINGTLSDEQEFEAQRAQMAAACDAFVYERADGKVGFTVGRWIEPELTLGPEDFLALELIEGQWGADAPDEVAAVYTEPDNGWRETPSGTWVERQVAMPVRDEPQLFMVTNHNQVSRLNKRLARTKLSQYQLRGTLGMKGYEILGGRSGGRAHRFARVIHPEMGIDIYIEVGELARESVGIFTLTANSVRPEDFDFDAATEEPRRPVYDGVVSDASIPVPTGFAVSAAAAGSATVQWDVQDAAYVMDLQYRTTAVSSAWVLVSAAAGQGALQVSGLLSGAEHEIQIRNRTNGLGVSDWSSSVTFTA</sequence>
<evidence type="ECO:0000256" key="2">
    <source>
        <dbReference type="SAM" id="SignalP"/>
    </source>
</evidence>
<dbReference type="AlphaFoldDB" id="A0A9Y2P2I6"/>
<feature type="chain" id="PRO_5040760306" evidence="2">
    <location>
        <begin position="24"/>
        <end position="604"/>
    </location>
</feature>
<feature type="signal peptide" evidence="2">
    <location>
        <begin position="1"/>
        <end position="23"/>
    </location>
</feature>
<accession>A0A9Y2P2I6</accession>
<evidence type="ECO:0000256" key="1">
    <source>
        <dbReference type="SAM" id="Phobius"/>
    </source>
</evidence>
<protein>
    <submittedName>
        <fullName evidence="4">Fibronectin type III domain-containing protein</fullName>
    </submittedName>
</protein>
<dbReference type="PROSITE" id="PS50853">
    <property type="entry name" value="FN3"/>
    <property type="match status" value="1"/>
</dbReference>
<reference evidence="4 5" key="1">
    <citation type="submission" date="2023-06" db="EMBL/GenBank/DDBJ databases">
        <title>Parasedimentitalea psychrophila sp. nov., a psychrophilic bacterium isolated from deep-sea sediment.</title>
        <authorList>
            <person name="Li A."/>
        </authorList>
    </citation>
    <scope>NUCLEOTIDE SEQUENCE [LARGE SCALE GENOMIC DNA]</scope>
    <source>
        <strain evidence="4 5">QS115</strain>
    </source>
</reference>
<proteinExistence type="predicted"/>
<keyword evidence="1" id="KW-0812">Transmembrane</keyword>
<dbReference type="RefSeq" id="WP_286018207.1">
    <property type="nucleotide sequence ID" value="NZ_CP127247.1"/>
</dbReference>
<dbReference type="CDD" id="cd00063">
    <property type="entry name" value="FN3"/>
    <property type="match status" value="1"/>
</dbReference>
<organism evidence="4 5">
    <name type="scientific">Parasedimentitalea psychrophila</name>
    <dbReference type="NCBI Taxonomy" id="2997337"/>
    <lineage>
        <taxon>Bacteria</taxon>
        <taxon>Pseudomonadati</taxon>
        <taxon>Pseudomonadota</taxon>
        <taxon>Alphaproteobacteria</taxon>
        <taxon>Rhodobacterales</taxon>
        <taxon>Paracoccaceae</taxon>
        <taxon>Parasedimentitalea</taxon>
    </lineage>
</organism>
<dbReference type="InterPro" id="IPR013783">
    <property type="entry name" value="Ig-like_fold"/>
</dbReference>
<keyword evidence="1" id="KW-1133">Transmembrane helix</keyword>
<dbReference type="SUPFAM" id="SSF49265">
    <property type="entry name" value="Fibronectin type III"/>
    <property type="match status" value="1"/>
</dbReference>
<evidence type="ECO:0000259" key="3">
    <source>
        <dbReference type="PROSITE" id="PS50853"/>
    </source>
</evidence>
<dbReference type="InterPro" id="IPR036116">
    <property type="entry name" value="FN3_sf"/>
</dbReference>
<evidence type="ECO:0000313" key="5">
    <source>
        <dbReference type="Proteomes" id="UP001238334"/>
    </source>
</evidence>
<feature type="transmembrane region" description="Helical" evidence="1">
    <location>
        <begin position="33"/>
        <end position="51"/>
    </location>
</feature>
<dbReference type="KEGG" id="ppso:QPJ95_21915"/>
<feature type="domain" description="Fibronectin type-III" evidence="3">
    <location>
        <begin position="517"/>
        <end position="604"/>
    </location>
</feature>
<gene>
    <name evidence="4" type="ORF">QPJ95_21915</name>
</gene>